<evidence type="ECO:0000256" key="7">
    <source>
        <dbReference type="ARBA" id="ARBA00022967"/>
    </source>
</evidence>
<dbReference type="EC" id="7.2.2.12" evidence="10"/>
<name>A0A318KKE4_9NEIS</name>
<dbReference type="GO" id="GO:0015086">
    <property type="term" value="F:cadmium ion transmembrane transporter activity"/>
    <property type="evidence" value="ECO:0007669"/>
    <property type="project" value="TreeGrafter"/>
</dbReference>
<dbReference type="InterPro" id="IPR027256">
    <property type="entry name" value="P-typ_ATPase_IB"/>
</dbReference>
<dbReference type="PANTHER" id="PTHR48085:SF5">
    <property type="entry name" value="CADMIUM_ZINC-TRANSPORTING ATPASE HMA4-RELATED"/>
    <property type="match status" value="1"/>
</dbReference>
<evidence type="ECO:0000256" key="8">
    <source>
        <dbReference type="ARBA" id="ARBA00022989"/>
    </source>
</evidence>
<evidence type="ECO:0000256" key="6">
    <source>
        <dbReference type="ARBA" id="ARBA00022840"/>
    </source>
</evidence>
<proteinExistence type="inferred from homology"/>
<dbReference type="OrthoDB" id="8552908at2"/>
<keyword evidence="7" id="KW-1278">Translocase</keyword>
<comment type="caution">
    <text evidence="16">The sequence shown here is derived from an EMBL/GenBank/DDBJ whole genome shotgun (WGS) entry which is preliminary data.</text>
</comment>
<dbReference type="PROSITE" id="PS00154">
    <property type="entry name" value="ATPASE_E1_E2"/>
    <property type="match status" value="1"/>
</dbReference>
<keyword evidence="8 12" id="KW-1133">Transmembrane helix</keyword>
<feature type="region of interest" description="Disordered" evidence="13">
    <location>
        <begin position="1"/>
        <end position="26"/>
    </location>
</feature>
<evidence type="ECO:0000256" key="10">
    <source>
        <dbReference type="ARBA" id="ARBA00039097"/>
    </source>
</evidence>
<dbReference type="InterPro" id="IPR036163">
    <property type="entry name" value="HMA_dom_sf"/>
</dbReference>
<dbReference type="Pfam" id="PF00403">
    <property type="entry name" value="HMA"/>
    <property type="match status" value="1"/>
</dbReference>
<keyword evidence="9 12" id="KW-0472">Membrane</keyword>
<evidence type="ECO:0000256" key="2">
    <source>
        <dbReference type="ARBA" id="ARBA00006024"/>
    </source>
</evidence>
<protein>
    <recommendedName>
        <fullName evidence="10">P-type Zn(2+) transporter</fullName>
        <ecNumber evidence="10">7.2.2.12</ecNumber>
    </recommendedName>
</protein>
<dbReference type="Gene3D" id="3.40.50.1000">
    <property type="entry name" value="HAD superfamily/HAD-like"/>
    <property type="match status" value="1"/>
</dbReference>
<dbReference type="PANTHER" id="PTHR48085">
    <property type="entry name" value="CADMIUM/ZINC-TRANSPORTING ATPASE HMA2-RELATED"/>
    <property type="match status" value="1"/>
</dbReference>
<dbReference type="Pfam" id="PF00122">
    <property type="entry name" value="E1-E2_ATPase"/>
    <property type="match status" value="1"/>
</dbReference>
<evidence type="ECO:0000259" key="15">
    <source>
        <dbReference type="Pfam" id="PF00403"/>
    </source>
</evidence>
<evidence type="ECO:0000313" key="17">
    <source>
        <dbReference type="Proteomes" id="UP000247555"/>
    </source>
</evidence>
<feature type="transmembrane region" description="Helical" evidence="12">
    <location>
        <begin position="357"/>
        <end position="378"/>
    </location>
</feature>
<keyword evidence="6 12" id="KW-0067">ATP-binding</keyword>
<dbReference type="InterPro" id="IPR008250">
    <property type="entry name" value="ATPase_P-typ_transduc_dom_A_sf"/>
</dbReference>
<reference evidence="16 17" key="1">
    <citation type="submission" date="2018-05" db="EMBL/GenBank/DDBJ databases">
        <title>Genomic Encyclopedia of Type Strains, Phase IV (KMG-IV): sequencing the most valuable type-strain genomes for metagenomic binning, comparative biology and taxonomic classification.</title>
        <authorList>
            <person name="Goeker M."/>
        </authorList>
    </citation>
    <scope>NUCLEOTIDE SEQUENCE [LARGE SCALE GENOMIC DNA]</scope>
    <source>
        <strain evidence="16 17">DSM 29661</strain>
    </source>
</reference>
<dbReference type="PRINTS" id="PR00119">
    <property type="entry name" value="CATATPASE"/>
</dbReference>
<evidence type="ECO:0000256" key="12">
    <source>
        <dbReference type="RuleBase" id="RU362081"/>
    </source>
</evidence>
<dbReference type="CDD" id="cd00371">
    <property type="entry name" value="HMA"/>
    <property type="match status" value="1"/>
</dbReference>
<dbReference type="InterPro" id="IPR023299">
    <property type="entry name" value="ATPase_P-typ_cyto_dom_N"/>
</dbReference>
<accession>A0A318KKE4</accession>
<dbReference type="InterPro" id="IPR044492">
    <property type="entry name" value="P_typ_ATPase_HD_dom"/>
</dbReference>
<dbReference type="Gene3D" id="3.40.1110.10">
    <property type="entry name" value="Calcium-transporting ATPase, cytoplasmic domain N"/>
    <property type="match status" value="1"/>
</dbReference>
<dbReference type="GO" id="GO:0046872">
    <property type="term" value="F:metal ion binding"/>
    <property type="evidence" value="ECO:0007669"/>
    <property type="project" value="UniProtKB-KW"/>
</dbReference>
<dbReference type="EMBL" id="QJKI01000024">
    <property type="protein sequence ID" value="PXX75864.1"/>
    <property type="molecule type" value="Genomic_DNA"/>
</dbReference>
<comment type="catalytic activity">
    <reaction evidence="11">
        <text>Zn(2+)(in) + ATP + H2O = Zn(2+)(out) + ADP + phosphate + H(+)</text>
        <dbReference type="Rhea" id="RHEA:20621"/>
        <dbReference type="ChEBI" id="CHEBI:15377"/>
        <dbReference type="ChEBI" id="CHEBI:15378"/>
        <dbReference type="ChEBI" id="CHEBI:29105"/>
        <dbReference type="ChEBI" id="CHEBI:30616"/>
        <dbReference type="ChEBI" id="CHEBI:43474"/>
        <dbReference type="ChEBI" id="CHEBI:456216"/>
        <dbReference type="EC" id="7.2.2.12"/>
    </reaction>
</comment>
<evidence type="ECO:0000256" key="5">
    <source>
        <dbReference type="ARBA" id="ARBA00022741"/>
    </source>
</evidence>
<dbReference type="GO" id="GO:0016887">
    <property type="term" value="F:ATP hydrolysis activity"/>
    <property type="evidence" value="ECO:0007669"/>
    <property type="project" value="InterPro"/>
</dbReference>
<dbReference type="GO" id="GO:0016463">
    <property type="term" value="F:P-type zinc transporter activity"/>
    <property type="evidence" value="ECO:0007669"/>
    <property type="project" value="UniProtKB-EC"/>
</dbReference>
<dbReference type="InterPro" id="IPR023214">
    <property type="entry name" value="HAD_sf"/>
</dbReference>
<dbReference type="SFLD" id="SFLDF00027">
    <property type="entry name" value="p-type_atpase"/>
    <property type="match status" value="1"/>
</dbReference>
<dbReference type="InterPro" id="IPR006121">
    <property type="entry name" value="HMA_dom"/>
</dbReference>
<feature type="transmembrane region" description="Helical" evidence="12">
    <location>
        <begin position="687"/>
        <end position="707"/>
    </location>
</feature>
<feature type="transmembrane region" description="Helical" evidence="12">
    <location>
        <begin position="713"/>
        <end position="735"/>
    </location>
</feature>
<evidence type="ECO:0000256" key="9">
    <source>
        <dbReference type="ARBA" id="ARBA00023136"/>
    </source>
</evidence>
<dbReference type="SFLD" id="SFLDG00002">
    <property type="entry name" value="C1.7:_P-type_atpase_like"/>
    <property type="match status" value="1"/>
</dbReference>
<dbReference type="GO" id="GO:0005886">
    <property type="term" value="C:plasma membrane"/>
    <property type="evidence" value="ECO:0007669"/>
    <property type="project" value="UniProtKB-SubCell"/>
</dbReference>
<dbReference type="InterPro" id="IPR036412">
    <property type="entry name" value="HAD-like_sf"/>
</dbReference>
<dbReference type="SUPFAM" id="SSF81653">
    <property type="entry name" value="Calcium ATPase, transduction domain A"/>
    <property type="match status" value="1"/>
</dbReference>
<gene>
    <name evidence="16" type="ORF">DFR34_1244</name>
</gene>
<evidence type="ECO:0000256" key="13">
    <source>
        <dbReference type="SAM" id="MobiDB-lite"/>
    </source>
</evidence>
<dbReference type="GO" id="GO:0005524">
    <property type="term" value="F:ATP binding"/>
    <property type="evidence" value="ECO:0007669"/>
    <property type="project" value="UniProtKB-UniRule"/>
</dbReference>
<organism evidence="16 17">
    <name type="scientific">Rivihabitans pingtungensis</name>
    <dbReference type="NCBI Taxonomy" id="1054498"/>
    <lineage>
        <taxon>Bacteria</taxon>
        <taxon>Pseudomonadati</taxon>
        <taxon>Pseudomonadota</taxon>
        <taxon>Betaproteobacteria</taxon>
        <taxon>Neisseriales</taxon>
        <taxon>Aquaspirillaceae</taxon>
        <taxon>Rivihabitans</taxon>
    </lineage>
</organism>
<evidence type="ECO:0000256" key="3">
    <source>
        <dbReference type="ARBA" id="ARBA00022692"/>
    </source>
</evidence>
<dbReference type="SUPFAM" id="SSF81665">
    <property type="entry name" value="Calcium ATPase, transmembrane domain M"/>
    <property type="match status" value="1"/>
</dbReference>
<dbReference type="InterPro" id="IPR001757">
    <property type="entry name" value="P_typ_ATPase"/>
</dbReference>
<feature type="transmembrane region" description="Helical" evidence="12">
    <location>
        <begin position="153"/>
        <end position="171"/>
    </location>
</feature>
<dbReference type="AlphaFoldDB" id="A0A318KKE4"/>
<dbReference type="NCBIfam" id="TIGR01494">
    <property type="entry name" value="ATPase_P-type"/>
    <property type="match status" value="2"/>
</dbReference>
<dbReference type="InterPro" id="IPR059000">
    <property type="entry name" value="ATPase_P-type_domA"/>
</dbReference>
<keyword evidence="12" id="KW-1003">Cell membrane</keyword>
<evidence type="ECO:0000256" key="1">
    <source>
        <dbReference type="ARBA" id="ARBA00004141"/>
    </source>
</evidence>
<comment type="subcellular location">
    <subcellularLocation>
        <location evidence="12">Cell membrane</location>
    </subcellularLocation>
    <subcellularLocation>
        <location evidence="1">Membrane</location>
        <topology evidence="1">Multi-pass membrane protein</topology>
    </subcellularLocation>
</comment>
<dbReference type="RefSeq" id="WP_110391767.1">
    <property type="nucleotide sequence ID" value="NZ_QJKI01000024.1"/>
</dbReference>
<dbReference type="Proteomes" id="UP000247555">
    <property type="component" value="Unassembled WGS sequence"/>
</dbReference>
<dbReference type="NCBIfam" id="TIGR01525">
    <property type="entry name" value="ATPase-IB_hvy"/>
    <property type="match status" value="1"/>
</dbReference>
<feature type="domain" description="HMA" evidence="15">
    <location>
        <begin position="54"/>
        <end position="98"/>
    </location>
</feature>
<dbReference type="SUPFAM" id="SSF55008">
    <property type="entry name" value="HMA, heavy metal-associated domain"/>
    <property type="match status" value="1"/>
</dbReference>
<comment type="similarity">
    <text evidence="2 12">Belongs to the cation transport ATPase (P-type) (TC 3.A.3) family. Type IB subfamily.</text>
</comment>
<dbReference type="Gene3D" id="2.70.150.10">
    <property type="entry name" value="Calcium-transporting ATPase, cytoplasmic transduction domain A"/>
    <property type="match status" value="1"/>
</dbReference>
<keyword evidence="3 12" id="KW-0812">Transmembrane</keyword>
<sequence>MSELKPLPIYRASPTPPASGDSCHGACSCGHPPATPPSPAAPPSQLAAGHTRSVVRIAQMDCPVEANMIEHALGKLPQVSALAFNLLKRELTVDHAPGSEPHWQAAIVALGFTVEAADAPAAPPPPERWLGLALSGAAALGAELAHAFAPWPWLSAVLALAAIAGCGLSTYRKGWLALRQRTLNINALMSVAVTGAVLIGQWPEAAMVMCLFVLAERIEARSLARARDAISSLMAVTPDTAWVQTADGQWRQCPASELSAGSVLRVLPGERVALDAVITAGASALDQSPITGESVPVDKTIGDTVFAGSLNTYGELTLRASAPASESTLARILHAIEQAESRRAPTQRFVDQFARHYTPAVFALALLAAMAPPLLGWAGWLDSVYQALVMLVIACPCALVISTPVTLVSGLAAAARHGVLVKGGAVLEQGARLRALALDKTGTLTLGQPRLQQARALRGELADWRQAAGALAARSDHPVSRALALSEAAAWAFAGVRAWPGEGISGEQHGETYWLGNRRLAARFAAESSELDAALADWDAQGYTPVLFGCGAHTLALFAVADQLRPAAPEAVAALSALGVHSAMLTGDGAAPAQAVAAQLSLNEVRAGLLPQDKLSEIEALQTRHGVVGMVGDGINDGPALARADVGFAMGAAGSATALEVADVALMDDDPRKLAWFIRLARHTRTVLWQNIGLALGLKVVFLGLTLSGHGSLWLAVFADVGASLLVVGNGLRVLRFTR</sequence>
<dbReference type="SUPFAM" id="SSF56784">
    <property type="entry name" value="HAD-like"/>
    <property type="match status" value="1"/>
</dbReference>
<evidence type="ECO:0000259" key="14">
    <source>
        <dbReference type="Pfam" id="PF00122"/>
    </source>
</evidence>
<evidence type="ECO:0000313" key="16">
    <source>
        <dbReference type="EMBL" id="PXX75864.1"/>
    </source>
</evidence>
<feature type="transmembrane region" description="Helical" evidence="12">
    <location>
        <begin position="384"/>
        <end position="408"/>
    </location>
</feature>
<feature type="domain" description="P-type ATPase A" evidence="14">
    <location>
        <begin position="236"/>
        <end position="337"/>
    </location>
</feature>
<dbReference type="SFLD" id="SFLDS00003">
    <property type="entry name" value="Haloacid_Dehalogenase"/>
    <property type="match status" value="1"/>
</dbReference>
<dbReference type="Pfam" id="PF00702">
    <property type="entry name" value="Hydrolase"/>
    <property type="match status" value="1"/>
</dbReference>
<dbReference type="InterPro" id="IPR018303">
    <property type="entry name" value="ATPase_P-typ_P_site"/>
</dbReference>
<keyword evidence="4 12" id="KW-0479">Metal-binding</keyword>
<evidence type="ECO:0000256" key="4">
    <source>
        <dbReference type="ARBA" id="ARBA00022723"/>
    </source>
</evidence>
<keyword evidence="17" id="KW-1185">Reference proteome</keyword>
<keyword evidence="5 12" id="KW-0547">Nucleotide-binding</keyword>
<evidence type="ECO:0000256" key="11">
    <source>
        <dbReference type="ARBA" id="ARBA00047308"/>
    </source>
</evidence>
<dbReference type="InterPro" id="IPR051014">
    <property type="entry name" value="Cation_Transport_ATPase_IB"/>
</dbReference>
<dbReference type="InterPro" id="IPR023298">
    <property type="entry name" value="ATPase_P-typ_TM_dom_sf"/>
</dbReference>
<dbReference type="Gene3D" id="3.30.70.100">
    <property type="match status" value="1"/>
</dbReference>